<evidence type="ECO:0000256" key="2">
    <source>
        <dbReference type="ARBA" id="ARBA00022908"/>
    </source>
</evidence>
<protein>
    <submittedName>
        <fullName evidence="8">Site-specific integrase</fullName>
    </submittedName>
</protein>
<dbReference type="InterPro" id="IPR058717">
    <property type="entry name" value="Phage_L5_Integrase_N"/>
</dbReference>
<accession>A0ABZ2FFT6</accession>
<comment type="similarity">
    <text evidence="1">Belongs to the 'phage' integrase family.</text>
</comment>
<name>A0ABZ2FFT6_9MICO</name>
<feature type="domain" description="Tyr recombinase" evidence="6">
    <location>
        <begin position="195"/>
        <end position="401"/>
    </location>
</feature>
<evidence type="ECO:0000256" key="4">
    <source>
        <dbReference type="ARBA" id="ARBA00023172"/>
    </source>
</evidence>
<dbReference type="InterPro" id="IPR002104">
    <property type="entry name" value="Integrase_catalytic"/>
</dbReference>
<dbReference type="PANTHER" id="PTHR30629">
    <property type="entry name" value="PROPHAGE INTEGRASE"/>
    <property type="match status" value="1"/>
</dbReference>
<evidence type="ECO:0000313" key="8">
    <source>
        <dbReference type="EMBL" id="WWF05073.1"/>
    </source>
</evidence>
<evidence type="ECO:0000259" key="7">
    <source>
        <dbReference type="PROSITE" id="PS51900"/>
    </source>
</evidence>
<dbReference type="Pfam" id="PF00589">
    <property type="entry name" value="Phage_integrase"/>
    <property type="match status" value="1"/>
</dbReference>
<dbReference type="InterPro" id="IPR050808">
    <property type="entry name" value="Phage_Integrase"/>
</dbReference>
<evidence type="ECO:0000256" key="3">
    <source>
        <dbReference type="ARBA" id="ARBA00023125"/>
    </source>
</evidence>
<dbReference type="EMBL" id="CP104874">
    <property type="protein sequence ID" value="WWF05073.1"/>
    <property type="molecule type" value="Genomic_DNA"/>
</dbReference>
<dbReference type="Pfam" id="PF14659">
    <property type="entry name" value="Phage_int_SAM_3"/>
    <property type="match status" value="1"/>
</dbReference>
<dbReference type="InterPro" id="IPR004107">
    <property type="entry name" value="Integrase_SAM-like_N"/>
</dbReference>
<dbReference type="InterPro" id="IPR010998">
    <property type="entry name" value="Integrase_recombinase_N"/>
</dbReference>
<dbReference type="InterPro" id="IPR044068">
    <property type="entry name" value="CB"/>
</dbReference>
<dbReference type="PANTHER" id="PTHR30629:SF2">
    <property type="entry name" value="PROPHAGE INTEGRASE INTS-RELATED"/>
    <property type="match status" value="1"/>
</dbReference>
<evidence type="ECO:0000256" key="5">
    <source>
        <dbReference type="PROSITE-ProRule" id="PRU01248"/>
    </source>
</evidence>
<keyword evidence="2" id="KW-0229">DNA integration</keyword>
<sequence length="424" mass="46871">MVDVMGKRSFGQITKLKSGRHRARYTDPEGRMTVSRTGKPSPLTHAAPHTFDTVLDAEAWLVDERRLISSGTWTPPVARLNAARAAAQAREDGTFSRYARGWLDGRHDLRASTRESYTTALNRHLLPYFGDMPIDEITVKDVRAWFNGYGTKTPTARAHAYQVLSAIMSTAEDEDEVITRNPCRIRAGGRTKVKREPEVLTLDELLALADAMPEHHRALTLVCGFGALRFGEAVALRRRDVDFTKGTVNVVRTAVRANREKKVNEPKTEAGKRSVALPPLVMEALRKHMQDLGIDGGRDALVFPGKDGNLLAHTALYGRSSRIERRGGKTYQKAGYGFHAAREAIGRPSLHWHDLRRTALTLGAQSGATVRELQSRAGHTTPTMALHYQQATELRDRAIADALQDRITAATSGRVANLQGWTGS</sequence>
<dbReference type="CDD" id="cd01189">
    <property type="entry name" value="INT_ICEBs1_C_like"/>
    <property type="match status" value="1"/>
</dbReference>
<dbReference type="InterPro" id="IPR011010">
    <property type="entry name" value="DNA_brk_join_enz"/>
</dbReference>
<proteinExistence type="inferred from homology"/>
<organism evidence="8 9">
    <name type="scientific">Janibacter terrae</name>
    <dbReference type="NCBI Taxonomy" id="103817"/>
    <lineage>
        <taxon>Bacteria</taxon>
        <taxon>Bacillati</taxon>
        <taxon>Actinomycetota</taxon>
        <taxon>Actinomycetes</taxon>
        <taxon>Micrococcales</taxon>
        <taxon>Intrasporangiaceae</taxon>
        <taxon>Janibacter</taxon>
    </lineage>
</organism>
<feature type="domain" description="Core-binding (CB)" evidence="7">
    <location>
        <begin position="93"/>
        <end position="172"/>
    </location>
</feature>
<dbReference type="PROSITE" id="PS51900">
    <property type="entry name" value="CB"/>
    <property type="match status" value="1"/>
</dbReference>
<keyword evidence="3 5" id="KW-0238">DNA-binding</keyword>
<evidence type="ECO:0000313" key="9">
    <source>
        <dbReference type="Proteomes" id="UP001381003"/>
    </source>
</evidence>
<dbReference type="PROSITE" id="PS51898">
    <property type="entry name" value="TYR_RECOMBINASE"/>
    <property type="match status" value="1"/>
</dbReference>
<dbReference type="Gene3D" id="1.10.150.130">
    <property type="match status" value="1"/>
</dbReference>
<dbReference type="RefSeq" id="WP_338538169.1">
    <property type="nucleotide sequence ID" value="NZ_CP104874.1"/>
</dbReference>
<evidence type="ECO:0000259" key="6">
    <source>
        <dbReference type="PROSITE" id="PS51898"/>
    </source>
</evidence>
<dbReference type="Gene3D" id="1.10.443.10">
    <property type="entry name" value="Intergrase catalytic core"/>
    <property type="match status" value="1"/>
</dbReference>
<dbReference type="Proteomes" id="UP001381003">
    <property type="component" value="Chromosome"/>
</dbReference>
<keyword evidence="4" id="KW-0233">DNA recombination</keyword>
<evidence type="ECO:0000256" key="1">
    <source>
        <dbReference type="ARBA" id="ARBA00008857"/>
    </source>
</evidence>
<dbReference type="SUPFAM" id="SSF56349">
    <property type="entry name" value="DNA breaking-rejoining enzymes"/>
    <property type="match status" value="1"/>
</dbReference>
<gene>
    <name evidence="8" type="ORF">N5P18_15630</name>
</gene>
<dbReference type="InterPro" id="IPR013762">
    <property type="entry name" value="Integrase-like_cat_sf"/>
</dbReference>
<keyword evidence="9" id="KW-1185">Reference proteome</keyword>
<dbReference type="Pfam" id="PF26003">
    <property type="entry name" value="Integrase_N_phage"/>
    <property type="match status" value="1"/>
</dbReference>
<reference evidence="8 9" key="1">
    <citation type="submission" date="2022-09" db="EMBL/GenBank/DDBJ databases">
        <title>Complete genome sequence of Janibacter terrae strain COS04-44, PCL-degrading bacteria isolated from oil spilled coast.</title>
        <authorList>
            <person name="Park H."/>
            <person name="Kim J.Y."/>
            <person name="An S.H."/>
            <person name="Lee C.M."/>
            <person name="Weon H.-Y."/>
        </authorList>
    </citation>
    <scope>NUCLEOTIDE SEQUENCE [LARGE SCALE GENOMIC DNA]</scope>
    <source>
        <strain evidence="8 9">COS04-44</strain>
    </source>
</reference>